<name>A0ABY1Q6D4_9BURK</name>
<dbReference type="Pfam" id="PF00561">
    <property type="entry name" value="Abhydrolase_1"/>
    <property type="match status" value="1"/>
</dbReference>
<sequence length="278" mass="30237">MSQQARILSSLLCALLVAGCALIPTPEARRDSARALAASQGWRMQALPVQPFALAAFFPPNAAPADRLTVYLEGDGMAWTGPSRISEDPTPVNAMALRLALAQPAGAVAYLGRPCQYVFAAACEASYWTARRFAPEVVSATSDAIDVLKKRFGARELTLVGYSGGGAVAMLVAARRQDVVRVVTVAGNLDHRAWTSLHRLDPLRGSLNPADDAPSSRRFVQWHLAGEKDAVVPHRLIEDFAGRYAKDRPSVRVVPGFDHQCCWVEAWPGMWNNFQEMP</sequence>
<dbReference type="PROSITE" id="PS51257">
    <property type="entry name" value="PROKAR_LIPOPROTEIN"/>
    <property type="match status" value="1"/>
</dbReference>
<dbReference type="RefSeq" id="WP_283442435.1">
    <property type="nucleotide sequence ID" value="NZ_FXUL01000007.1"/>
</dbReference>
<gene>
    <name evidence="2" type="ORF">SAMN06295970_107109</name>
</gene>
<evidence type="ECO:0000259" key="1">
    <source>
        <dbReference type="Pfam" id="PF00561"/>
    </source>
</evidence>
<comment type="caution">
    <text evidence="2">The sequence shown here is derived from an EMBL/GenBank/DDBJ whole genome shotgun (WGS) entry which is preliminary data.</text>
</comment>
<reference evidence="2 3" key="1">
    <citation type="submission" date="2017-05" db="EMBL/GenBank/DDBJ databases">
        <authorList>
            <person name="Varghese N."/>
            <person name="Submissions S."/>
        </authorList>
    </citation>
    <scope>NUCLEOTIDE SEQUENCE [LARGE SCALE GENOMIC DNA]</scope>
    <source>
        <strain evidence="2 3">DSM 26001</strain>
    </source>
</reference>
<dbReference type="Gene3D" id="3.40.50.1820">
    <property type="entry name" value="alpha/beta hydrolase"/>
    <property type="match status" value="1"/>
</dbReference>
<dbReference type="SUPFAM" id="SSF53474">
    <property type="entry name" value="alpha/beta-Hydrolases"/>
    <property type="match status" value="1"/>
</dbReference>
<proteinExistence type="predicted"/>
<dbReference type="EMBL" id="FXUL01000007">
    <property type="protein sequence ID" value="SMP61136.1"/>
    <property type="molecule type" value="Genomic_DNA"/>
</dbReference>
<dbReference type="InterPro" id="IPR029058">
    <property type="entry name" value="AB_hydrolase_fold"/>
</dbReference>
<evidence type="ECO:0000313" key="2">
    <source>
        <dbReference type="EMBL" id="SMP61136.1"/>
    </source>
</evidence>
<dbReference type="InterPro" id="IPR000073">
    <property type="entry name" value="AB_hydrolase_1"/>
</dbReference>
<dbReference type="Proteomes" id="UP001158049">
    <property type="component" value="Unassembled WGS sequence"/>
</dbReference>
<keyword evidence="3" id="KW-1185">Reference proteome</keyword>
<evidence type="ECO:0000313" key="3">
    <source>
        <dbReference type="Proteomes" id="UP001158049"/>
    </source>
</evidence>
<feature type="domain" description="AB hydrolase-1" evidence="1">
    <location>
        <begin position="141"/>
        <end position="256"/>
    </location>
</feature>
<accession>A0ABY1Q6D4</accession>
<organism evidence="2 3">
    <name type="scientific">Noviherbaspirillum suwonense</name>
    <dbReference type="NCBI Taxonomy" id="1224511"/>
    <lineage>
        <taxon>Bacteria</taxon>
        <taxon>Pseudomonadati</taxon>
        <taxon>Pseudomonadota</taxon>
        <taxon>Betaproteobacteria</taxon>
        <taxon>Burkholderiales</taxon>
        <taxon>Oxalobacteraceae</taxon>
        <taxon>Noviherbaspirillum</taxon>
    </lineage>
</organism>
<protein>
    <recommendedName>
        <fullName evidence="1">AB hydrolase-1 domain-containing protein</fullName>
    </recommendedName>
</protein>